<protein>
    <submittedName>
        <fullName evidence="3">Copper amine oxidase N-terminal domain-containing protein</fullName>
    </submittedName>
</protein>
<dbReference type="Proteomes" id="UP000297975">
    <property type="component" value="Unassembled WGS sequence"/>
</dbReference>
<dbReference type="OrthoDB" id="9778320at2"/>
<dbReference type="AlphaFoldDB" id="A0A4Y8IFY1"/>
<dbReference type="SUPFAM" id="SSF55383">
    <property type="entry name" value="Copper amine oxidase, domain N"/>
    <property type="match status" value="2"/>
</dbReference>
<evidence type="ECO:0000259" key="2">
    <source>
        <dbReference type="Pfam" id="PF07833"/>
    </source>
</evidence>
<dbReference type="InterPro" id="IPR012854">
    <property type="entry name" value="Cu_amine_oxidase-like_N"/>
</dbReference>
<evidence type="ECO:0000313" key="3">
    <source>
        <dbReference type="EMBL" id="TFB19579.1"/>
    </source>
</evidence>
<evidence type="ECO:0000313" key="4">
    <source>
        <dbReference type="Proteomes" id="UP000297975"/>
    </source>
</evidence>
<keyword evidence="4" id="KW-1185">Reference proteome</keyword>
<sequence>MKKVFSVVFFVMILMSSSLSAHADTLQIKVDDVLLNSDVEPEIINSQTMVPVRVISENLGATVKWSAPVVTLTKNNLEVQLTLQNHTAIKNDKAVQLDTKPYIKNERTMVPIRFIAETFNSQVSYKNSLVTVNTEPLVINDEEVKALQFEEHMTMGSVVHETIAKAYYQVIYDILIENKGEKVDEPENYSTRYNSSSPGNYTQFKQYDFLNQEGNSIKRFEIYTLVDEFPEELLEGYPEVLLYDATENQWYLFNDDATQSIEDLIKEASNNGYVDEVSNTAA</sequence>
<dbReference type="EMBL" id="SOPW01000010">
    <property type="protein sequence ID" value="TFB19579.1"/>
    <property type="molecule type" value="Genomic_DNA"/>
</dbReference>
<dbReference type="RefSeq" id="WP_134340377.1">
    <property type="nucleotide sequence ID" value="NZ_SOPW01000010.1"/>
</dbReference>
<proteinExistence type="predicted"/>
<feature type="signal peptide" evidence="1">
    <location>
        <begin position="1"/>
        <end position="23"/>
    </location>
</feature>
<accession>A0A4Y8IFY1</accession>
<organism evidence="3 4">
    <name type="scientific">Filobacillus milosensis</name>
    <dbReference type="NCBI Taxonomy" id="94137"/>
    <lineage>
        <taxon>Bacteria</taxon>
        <taxon>Bacillati</taxon>
        <taxon>Bacillota</taxon>
        <taxon>Bacilli</taxon>
        <taxon>Bacillales</taxon>
        <taxon>Bacillaceae</taxon>
        <taxon>Filobacillus</taxon>
    </lineage>
</organism>
<reference evidence="3 4" key="1">
    <citation type="submission" date="2019-03" db="EMBL/GenBank/DDBJ databases">
        <authorList>
            <person name="He R.-H."/>
        </authorList>
    </citation>
    <scope>NUCLEOTIDE SEQUENCE [LARGE SCALE GENOMIC DNA]</scope>
    <source>
        <strain evidence="4">SH 714</strain>
    </source>
</reference>
<gene>
    <name evidence="3" type="ORF">E3U55_10480</name>
</gene>
<evidence type="ECO:0000256" key="1">
    <source>
        <dbReference type="SAM" id="SignalP"/>
    </source>
</evidence>
<dbReference type="Gene3D" id="3.30.457.10">
    <property type="entry name" value="Copper amine oxidase-like, N-terminal domain"/>
    <property type="match status" value="1"/>
</dbReference>
<comment type="caution">
    <text evidence="3">The sequence shown here is derived from an EMBL/GenBank/DDBJ whole genome shotgun (WGS) entry which is preliminary data.</text>
</comment>
<feature type="chain" id="PRO_5021307320" evidence="1">
    <location>
        <begin position="24"/>
        <end position="282"/>
    </location>
</feature>
<dbReference type="Pfam" id="PF07833">
    <property type="entry name" value="Cu_amine_oxidN1"/>
    <property type="match status" value="1"/>
</dbReference>
<dbReference type="InterPro" id="IPR036582">
    <property type="entry name" value="Mao_N_sf"/>
</dbReference>
<keyword evidence="1" id="KW-0732">Signal</keyword>
<feature type="domain" description="Copper amine oxidase-like N-terminal" evidence="2">
    <location>
        <begin position="30"/>
        <end position="132"/>
    </location>
</feature>
<name>A0A4Y8IFY1_9BACI</name>